<feature type="compositionally biased region" description="Acidic residues" evidence="10">
    <location>
        <begin position="460"/>
        <end position="474"/>
    </location>
</feature>
<evidence type="ECO:0000256" key="4">
    <source>
        <dbReference type="ARBA" id="ARBA00022692"/>
    </source>
</evidence>
<evidence type="ECO:0000256" key="9">
    <source>
        <dbReference type="ARBA" id="ARBA00023136"/>
    </source>
</evidence>
<dbReference type="AlphaFoldDB" id="A0A3M2KTE5"/>
<comment type="similarity">
    <text evidence="2">Belongs to the EccB family.</text>
</comment>
<dbReference type="Gene3D" id="3.30.2390.20">
    <property type="entry name" value="Type VII secretion system EccB, repeat 1 domain"/>
    <property type="match status" value="1"/>
</dbReference>
<dbReference type="PANTHER" id="PTHR40765">
    <property type="entry name" value="ESX-2 SECRETION SYSTEM ATPASE ECCB2"/>
    <property type="match status" value="1"/>
</dbReference>
<dbReference type="GO" id="GO:0016787">
    <property type="term" value="F:hydrolase activity"/>
    <property type="evidence" value="ECO:0007669"/>
    <property type="project" value="UniProtKB-KW"/>
</dbReference>
<sequence length="491" mass="50151">MATTREQAEAYGYANRRLSTALFRGADEARLDPRRRHHRALGGGVAVAVLIMAGFGIAGWLGGGRGPDLPAGGAVVAGTGGDPYVIVEGVAHPALNLASALLAGGGQLTEVRRATLDEAPRGLPVGIPGAPDALPDADDLLDGEWTLCATPSEAGGDPVETALYVAVPGVAPTGPGATLLAAAEDGGRWLLTEGRRYALGETEAEALALRGAPVRLPREVLATVPEAPAIAVPEPDEAYGTEPTVELPFDAVVGDVAHTPEDAPARRWFVVRPDGLVAVPEVVYALLSSTAGADHEIGATDATRAPRSAEAAPGEAAWPEALPVVDEPERDRPVCVSTPPGSRPGDAPWQATAHLPAEMPEPADVAPVEASRGGRLGLLDRVYVPAGAGALVRSTASGGGAGTYTLVTDGGTAYPLASPDAARRLGYDPEAAPSVPRAYAELLPTGPVLDPVAATREQDGTPEDEAPRDDASEDGGERADGARESDEEEAE</sequence>
<keyword evidence="7" id="KW-0067">ATP-binding</keyword>
<evidence type="ECO:0000256" key="7">
    <source>
        <dbReference type="ARBA" id="ARBA00022840"/>
    </source>
</evidence>
<evidence type="ECO:0000256" key="5">
    <source>
        <dbReference type="ARBA" id="ARBA00022741"/>
    </source>
</evidence>
<evidence type="ECO:0000256" key="1">
    <source>
        <dbReference type="ARBA" id="ARBA00004162"/>
    </source>
</evidence>
<proteinExistence type="inferred from homology"/>
<dbReference type="Pfam" id="PF05108">
    <property type="entry name" value="T7SS_ESX1_EccB"/>
    <property type="match status" value="1"/>
</dbReference>
<keyword evidence="9 11" id="KW-0472">Membrane</keyword>
<keyword evidence="5" id="KW-0547">Nucleotide-binding</keyword>
<accession>A0A3M2KTE5</accession>
<keyword evidence="8 11" id="KW-1133">Transmembrane helix</keyword>
<dbReference type="NCBIfam" id="TIGR03919">
    <property type="entry name" value="T7SS_EccB"/>
    <property type="match status" value="1"/>
</dbReference>
<dbReference type="GO" id="GO:0005576">
    <property type="term" value="C:extracellular region"/>
    <property type="evidence" value="ECO:0007669"/>
    <property type="project" value="TreeGrafter"/>
</dbReference>
<dbReference type="InterPro" id="IPR007795">
    <property type="entry name" value="T7SS_EccB"/>
</dbReference>
<keyword evidence="3" id="KW-1003">Cell membrane</keyword>
<keyword evidence="4 11" id="KW-0812">Transmembrane</keyword>
<keyword evidence="6" id="KW-0378">Hydrolase</keyword>
<comment type="caution">
    <text evidence="12">The sequence shown here is derived from an EMBL/GenBank/DDBJ whole genome shotgun (WGS) entry which is preliminary data.</text>
</comment>
<dbReference type="GO" id="GO:0005524">
    <property type="term" value="F:ATP binding"/>
    <property type="evidence" value="ECO:0007669"/>
    <property type="project" value="UniProtKB-KW"/>
</dbReference>
<comment type="subcellular location">
    <subcellularLocation>
        <location evidence="1">Cell membrane</location>
        <topology evidence="1">Single-pass membrane protein</topology>
    </subcellularLocation>
</comment>
<feature type="transmembrane region" description="Helical" evidence="11">
    <location>
        <begin position="40"/>
        <end position="61"/>
    </location>
</feature>
<dbReference type="Proteomes" id="UP000278673">
    <property type="component" value="Unassembled WGS sequence"/>
</dbReference>
<organism evidence="12 13">
    <name type="scientific">Streptomyces triticirhizae</name>
    <dbReference type="NCBI Taxonomy" id="2483353"/>
    <lineage>
        <taxon>Bacteria</taxon>
        <taxon>Bacillati</taxon>
        <taxon>Actinomycetota</taxon>
        <taxon>Actinomycetes</taxon>
        <taxon>Kitasatosporales</taxon>
        <taxon>Streptomycetaceae</taxon>
        <taxon>Streptomyces</taxon>
    </lineage>
</organism>
<dbReference type="RefSeq" id="WP_122400071.1">
    <property type="nucleotide sequence ID" value="NZ_RFFJ01000379.1"/>
</dbReference>
<feature type="compositionally biased region" description="Basic and acidic residues" evidence="10">
    <location>
        <begin position="475"/>
        <end position="484"/>
    </location>
</feature>
<feature type="region of interest" description="Disordered" evidence="10">
    <location>
        <begin position="328"/>
        <end position="350"/>
    </location>
</feature>
<evidence type="ECO:0000256" key="11">
    <source>
        <dbReference type="SAM" id="Phobius"/>
    </source>
</evidence>
<gene>
    <name evidence="12" type="primary">eccB</name>
    <name evidence="12" type="ORF">EBN88_29765</name>
</gene>
<evidence type="ECO:0000256" key="2">
    <source>
        <dbReference type="ARBA" id="ARBA00008149"/>
    </source>
</evidence>
<reference evidence="12 13" key="1">
    <citation type="submission" date="2018-10" db="EMBL/GenBank/DDBJ databases">
        <title>Isolation, diversity and antifungal activity of actinobacteria from wheat.</title>
        <authorList>
            <person name="Han C."/>
        </authorList>
    </citation>
    <scope>NUCLEOTIDE SEQUENCE [LARGE SCALE GENOMIC DNA]</scope>
    <source>
        <strain evidence="12 13">NEAU-YY642</strain>
    </source>
</reference>
<evidence type="ECO:0000313" key="12">
    <source>
        <dbReference type="EMBL" id="RMI26775.1"/>
    </source>
</evidence>
<protein>
    <submittedName>
        <fullName evidence="12">Type VII secretion protein EccB</fullName>
    </submittedName>
</protein>
<evidence type="ECO:0000256" key="3">
    <source>
        <dbReference type="ARBA" id="ARBA00022475"/>
    </source>
</evidence>
<name>A0A3M2KTE5_9ACTN</name>
<evidence type="ECO:0000256" key="10">
    <source>
        <dbReference type="SAM" id="MobiDB-lite"/>
    </source>
</evidence>
<keyword evidence="13" id="KW-1185">Reference proteome</keyword>
<dbReference type="InterPro" id="IPR044857">
    <property type="entry name" value="T7SS_EccB_R1"/>
</dbReference>
<dbReference type="Gene3D" id="2.40.50.910">
    <property type="entry name" value="Type VII secretion system EccB, repeat 3 domain"/>
    <property type="match status" value="1"/>
</dbReference>
<dbReference type="PANTHER" id="PTHR40765:SF2">
    <property type="entry name" value="ESX-2 SECRETION SYSTEM ATPASE ECCB2"/>
    <property type="match status" value="1"/>
</dbReference>
<evidence type="ECO:0000256" key="8">
    <source>
        <dbReference type="ARBA" id="ARBA00022989"/>
    </source>
</evidence>
<evidence type="ECO:0000256" key="6">
    <source>
        <dbReference type="ARBA" id="ARBA00022801"/>
    </source>
</evidence>
<dbReference type="GO" id="GO:0005886">
    <property type="term" value="C:plasma membrane"/>
    <property type="evidence" value="ECO:0007669"/>
    <property type="project" value="UniProtKB-SubCell"/>
</dbReference>
<dbReference type="EMBL" id="RFFJ01000379">
    <property type="protein sequence ID" value="RMI26775.1"/>
    <property type="molecule type" value="Genomic_DNA"/>
</dbReference>
<feature type="region of interest" description="Disordered" evidence="10">
    <location>
        <begin position="439"/>
        <end position="491"/>
    </location>
</feature>
<evidence type="ECO:0000313" key="13">
    <source>
        <dbReference type="Proteomes" id="UP000278673"/>
    </source>
</evidence>
<dbReference type="InterPro" id="IPR042485">
    <property type="entry name" value="T7SS_EccB_R3"/>
</dbReference>